<protein>
    <submittedName>
        <fullName evidence="2">Uncharacterized protein</fullName>
    </submittedName>
</protein>
<feature type="compositionally biased region" description="Basic and acidic residues" evidence="1">
    <location>
        <begin position="62"/>
        <end position="81"/>
    </location>
</feature>
<dbReference type="Gramene" id="scaffold_702101.1">
    <property type="protein sequence ID" value="scaffold_702101.1"/>
    <property type="gene ID" value="scaffold_702101.1"/>
</dbReference>
<sequence>MTRQKPPETPNTIATVLKQPLASATQPQWRENSLQAMAHHQHLASEKNSRSTPPPPEQTNMTKEKKYNDKEPSHGTGKECR</sequence>
<evidence type="ECO:0000313" key="3">
    <source>
        <dbReference type="Proteomes" id="UP000008694"/>
    </source>
</evidence>
<name>D7ME30_ARALL</name>
<dbReference type="EMBL" id="GL348719">
    <property type="protein sequence ID" value="EFH44021.1"/>
    <property type="molecule type" value="Genomic_DNA"/>
</dbReference>
<dbReference type="HOGENOM" id="CLU_2577126_0_0_1"/>
<dbReference type="AlphaFoldDB" id="D7ME30"/>
<evidence type="ECO:0000313" key="2">
    <source>
        <dbReference type="EMBL" id="EFH44021.1"/>
    </source>
</evidence>
<proteinExistence type="predicted"/>
<keyword evidence="3" id="KW-1185">Reference proteome</keyword>
<evidence type="ECO:0000256" key="1">
    <source>
        <dbReference type="SAM" id="MobiDB-lite"/>
    </source>
</evidence>
<accession>D7ME30</accession>
<organism evidence="3">
    <name type="scientific">Arabidopsis lyrata subsp. lyrata</name>
    <name type="common">Lyre-leaved rock-cress</name>
    <dbReference type="NCBI Taxonomy" id="81972"/>
    <lineage>
        <taxon>Eukaryota</taxon>
        <taxon>Viridiplantae</taxon>
        <taxon>Streptophyta</taxon>
        <taxon>Embryophyta</taxon>
        <taxon>Tracheophyta</taxon>
        <taxon>Spermatophyta</taxon>
        <taxon>Magnoliopsida</taxon>
        <taxon>eudicotyledons</taxon>
        <taxon>Gunneridae</taxon>
        <taxon>Pentapetalae</taxon>
        <taxon>rosids</taxon>
        <taxon>malvids</taxon>
        <taxon>Brassicales</taxon>
        <taxon>Brassicaceae</taxon>
        <taxon>Camelineae</taxon>
        <taxon>Arabidopsis</taxon>
    </lineage>
</organism>
<dbReference type="Proteomes" id="UP000008694">
    <property type="component" value="Unassembled WGS sequence"/>
</dbReference>
<feature type="region of interest" description="Disordered" evidence="1">
    <location>
        <begin position="34"/>
        <end position="81"/>
    </location>
</feature>
<gene>
    <name evidence="2" type="ORF">ARALYDRAFT_914359</name>
</gene>
<reference evidence="3" key="1">
    <citation type="journal article" date="2011" name="Nat. Genet.">
        <title>The Arabidopsis lyrata genome sequence and the basis of rapid genome size change.</title>
        <authorList>
            <person name="Hu T.T."/>
            <person name="Pattyn P."/>
            <person name="Bakker E.G."/>
            <person name="Cao J."/>
            <person name="Cheng J.-F."/>
            <person name="Clark R.M."/>
            <person name="Fahlgren N."/>
            <person name="Fawcett J.A."/>
            <person name="Grimwood J."/>
            <person name="Gundlach H."/>
            <person name="Haberer G."/>
            <person name="Hollister J.D."/>
            <person name="Ossowski S."/>
            <person name="Ottilar R.P."/>
            <person name="Salamov A.A."/>
            <person name="Schneeberger K."/>
            <person name="Spannagl M."/>
            <person name="Wang X."/>
            <person name="Yang L."/>
            <person name="Nasrallah M.E."/>
            <person name="Bergelson J."/>
            <person name="Carrington J.C."/>
            <person name="Gaut B.S."/>
            <person name="Schmutz J."/>
            <person name="Mayer K.F.X."/>
            <person name="Van de Peer Y."/>
            <person name="Grigoriev I.V."/>
            <person name="Nordborg M."/>
            <person name="Weigel D."/>
            <person name="Guo Y.-L."/>
        </authorList>
    </citation>
    <scope>NUCLEOTIDE SEQUENCE [LARGE SCALE GENOMIC DNA]</scope>
    <source>
        <strain evidence="3">cv. MN47</strain>
    </source>
</reference>